<keyword evidence="6" id="KW-0414">Isoprene biosynthesis</keyword>
<protein>
    <recommendedName>
        <fullName evidence="3">2-C-methyl-D-erythritol 4-phosphate cytidylyltransferase</fullName>
        <ecNumber evidence="3">2.7.7.60</ecNumber>
    </recommendedName>
</protein>
<dbReference type="UniPathway" id="UPA00056">
    <property type="reaction ID" value="UER00093"/>
</dbReference>
<keyword evidence="4 7" id="KW-0808">Transferase</keyword>
<gene>
    <name evidence="7" type="ORF">MNBD_NITROSPINAE04-1985</name>
</gene>
<dbReference type="EC" id="2.7.7.60" evidence="3"/>
<evidence type="ECO:0000256" key="1">
    <source>
        <dbReference type="ARBA" id="ARBA00004787"/>
    </source>
</evidence>
<dbReference type="HAMAP" id="MF_00108">
    <property type="entry name" value="IspD"/>
    <property type="match status" value="1"/>
</dbReference>
<proteinExistence type="inferred from homology"/>
<evidence type="ECO:0000256" key="3">
    <source>
        <dbReference type="ARBA" id="ARBA00012526"/>
    </source>
</evidence>
<comment type="pathway">
    <text evidence="1">Isoprenoid biosynthesis; isopentenyl diphosphate biosynthesis via DXP pathway; isopentenyl diphosphate from 1-deoxy-D-xylulose 5-phosphate: step 2/6.</text>
</comment>
<dbReference type="EMBL" id="UOGA01000028">
    <property type="protein sequence ID" value="VAX14955.1"/>
    <property type="molecule type" value="Genomic_DNA"/>
</dbReference>
<dbReference type="NCBIfam" id="TIGR00453">
    <property type="entry name" value="ispD"/>
    <property type="match status" value="1"/>
</dbReference>
<organism evidence="7">
    <name type="scientific">hydrothermal vent metagenome</name>
    <dbReference type="NCBI Taxonomy" id="652676"/>
    <lineage>
        <taxon>unclassified sequences</taxon>
        <taxon>metagenomes</taxon>
        <taxon>ecological metagenomes</taxon>
    </lineage>
</organism>
<comment type="similarity">
    <text evidence="2">Belongs to the IspD/TarI cytidylyltransferase family. IspD subfamily.</text>
</comment>
<evidence type="ECO:0000313" key="7">
    <source>
        <dbReference type="EMBL" id="VAX14955.1"/>
    </source>
</evidence>
<dbReference type="Gene3D" id="3.90.550.10">
    <property type="entry name" value="Spore Coat Polysaccharide Biosynthesis Protein SpsA, Chain A"/>
    <property type="match status" value="1"/>
</dbReference>
<dbReference type="PROSITE" id="PS01295">
    <property type="entry name" value="ISPD"/>
    <property type="match status" value="1"/>
</dbReference>
<dbReference type="PANTHER" id="PTHR32125">
    <property type="entry name" value="2-C-METHYL-D-ERYTHRITOL 4-PHOSPHATE CYTIDYLYLTRANSFERASE, CHLOROPLASTIC"/>
    <property type="match status" value="1"/>
</dbReference>
<dbReference type="InterPro" id="IPR034683">
    <property type="entry name" value="IspD/TarI"/>
</dbReference>
<name>A0A3B1C8H3_9ZZZZ</name>
<dbReference type="InterPro" id="IPR001228">
    <property type="entry name" value="IspD"/>
</dbReference>
<accession>A0A3B1C8H3</accession>
<evidence type="ECO:0000256" key="4">
    <source>
        <dbReference type="ARBA" id="ARBA00022679"/>
    </source>
</evidence>
<dbReference type="SUPFAM" id="SSF53448">
    <property type="entry name" value="Nucleotide-diphospho-sugar transferases"/>
    <property type="match status" value="1"/>
</dbReference>
<dbReference type="FunFam" id="3.90.550.10:FF:000003">
    <property type="entry name" value="2-C-methyl-D-erythritol 4-phosphate cytidylyltransferase"/>
    <property type="match status" value="1"/>
</dbReference>
<keyword evidence="5 7" id="KW-0548">Nucleotidyltransferase</keyword>
<dbReference type="InterPro" id="IPR029044">
    <property type="entry name" value="Nucleotide-diphossugar_trans"/>
</dbReference>
<reference evidence="7" key="1">
    <citation type="submission" date="2018-06" db="EMBL/GenBank/DDBJ databases">
        <authorList>
            <person name="Zhirakovskaya E."/>
        </authorList>
    </citation>
    <scope>NUCLEOTIDE SEQUENCE</scope>
</reference>
<dbReference type="PANTHER" id="PTHR32125:SF4">
    <property type="entry name" value="2-C-METHYL-D-ERYTHRITOL 4-PHOSPHATE CYTIDYLYLTRANSFERASE, CHLOROPLASTIC"/>
    <property type="match status" value="1"/>
</dbReference>
<dbReference type="InterPro" id="IPR018294">
    <property type="entry name" value="ISPD_synthase_CS"/>
</dbReference>
<dbReference type="GO" id="GO:0050518">
    <property type="term" value="F:2-C-methyl-D-erythritol 4-phosphate cytidylyltransferase activity"/>
    <property type="evidence" value="ECO:0007669"/>
    <property type="project" value="UniProtKB-EC"/>
</dbReference>
<evidence type="ECO:0000256" key="6">
    <source>
        <dbReference type="ARBA" id="ARBA00023229"/>
    </source>
</evidence>
<dbReference type="AlphaFoldDB" id="A0A3B1C8H3"/>
<dbReference type="CDD" id="cd02516">
    <property type="entry name" value="CDP-ME_synthetase"/>
    <property type="match status" value="1"/>
</dbReference>
<dbReference type="Pfam" id="PF01128">
    <property type="entry name" value="IspD"/>
    <property type="match status" value="1"/>
</dbReference>
<evidence type="ECO:0000256" key="5">
    <source>
        <dbReference type="ARBA" id="ARBA00022695"/>
    </source>
</evidence>
<evidence type="ECO:0000256" key="2">
    <source>
        <dbReference type="ARBA" id="ARBA00009789"/>
    </source>
</evidence>
<dbReference type="InterPro" id="IPR050088">
    <property type="entry name" value="IspD/TarI_cytidylyltransf_bact"/>
</dbReference>
<dbReference type="GO" id="GO:0019288">
    <property type="term" value="P:isopentenyl diphosphate biosynthetic process, methylerythritol 4-phosphate pathway"/>
    <property type="evidence" value="ECO:0007669"/>
    <property type="project" value="UniProtKB-UniPathway"/>
</dbReference>
<sequence>MTMKTVAIIPAGGAGKRFNKDKAGTKKQFIELGGMPILARTLVTVSKAPQIGEIIVVAPNSEIEYTRMEIVKKYNIPKVSAIVGGGATRQESMMIGLGHAPDDAELVVVHDGVRPFVTLKMIDDVIKAAGESGAAITAIRPFDTVKTVNGGYVQNTLKRDGIALAQTPQCFRYDILKNAVNKARAENFTGTDEAGLVERLGVKARLVDGSTTNIKITSPEDLKQAEAILALDTSK</sequence>